<dbReference type="Proteomes" id="UP000030669">
    <property type="component" value="Unassembled WGS sequence"/>
</dbReference>
<dbReference type="AlphaFoldDB" id="S7RSW6"/>
<reference evidence="2 3" key="1">
    <citation type="journal article" date="2012" name="Science">
        <title>The Paleozoic origin of enzymatic lignin decomposition reconstructed from 31 fungal genomes.</title>
        <authorList>
            <person name="Floudas D."/>
            <person name="Binder M."/>
            <person name="Riley R."/>
            <person name="Barry K."/>
            <person name="Blanchette R.A."/>
            <person name="Henrissat B."/>
            <person name="Martinez A.T."/>
            <person name="Otillar R."/>
            <person name="Spatafora J.W."/>
            <person name="Yadav J.S."/>
            <person name="Aerts A."/>
            <person name="Benoit I."/>
            <person name="Boyd A."/>
            <person name="Carlson A."/>
            <person name="Copeland A."/>
            <person name="Coutinho P.M."/>
            <person name="de Vries R.P."/>
            <person name="Ferreira P."/>
            <person name="Findley K."/>
            <person name="Foster B."/>
            <person name="Gaskell J."/>
            <person name="Glotzer D."/>
            <person name="Gorecki P."/>
            <person name="Heitman J."/>
            <person name="Hesse C."/>
            <person name="Hori C."/>
            <person name="Igarashi K."/>
            <person name="Jurgens J.A."/>
            <person name="Kallen N."/>
            <person name="Kersten P."/>
            <person name="Kohler A."/>
            <person name="Kuees U."/>
            <person name="Kumar T.K.A."/>
            <person name="Kuo A."/>
            <person name="LaButti K."/>
            <person name="Larrondo L.F."/>
            <person name="Lindquist E."/>
            <person name="Ling A."/>
            <person name="Lombard V."/>
            <person name="Lucas S."/>
            <person name="Lundell T."/>
            <person name="Martin R."/>
            <person name="McLaughlin D.J."/>
            <person name="Morgenstern I."/>
            <person name="Morin E."/>
            <person name="Murat C."/>
            <person name="Nagy L.G."/>
            <person name="Nolan M."/>
            <person name="Ohm R.A."/>
            <person name="Patyshakuliyeva A."/>
            <person name="Rokas A."/>
            <person name="Ruiz-Duenas F.J."/>
            <person name="Sabat G."/>
            <person name="Salamov A."/>
            <person name="Samejima M."/>
            <person name="Schmutz J."/>
            <person name="Slot J.C."/>
            <person name="St John F."/>
            <person name="Stenlid J."/>
            <person name="Sun H."/>
            <person name="Sun S."/>
            <person name="Syed K."/>
            <person name="Tsang A."/>
            <person name="Wiebenga A."/>
            <person name="Young D."/>
            <person name="Pisabarro A."/>
            <person name="Eastwood D.C."/>
            <person name="Martin F."/>
            <person name="Cullen D."/>
            <person name="Grigoriev I.V."/>
            <person name="Hibbett D.S."/>
        </authorList>
    </citation>
    <scope>NUCLEOTIDE SEQUENCE [LARGE SCALE GENOMIC DNA]</scope>
    <source>
        <strain evidence="2 3">ATCC 11539</strain>
    </source>
</reference>
<proteinExistence type="predicted"/>
<organism evidence="2 3">
    <name type="scientific">Gloeophyllum trabeum (strain ATCC 11539 / FP-39264 / Madison 617)</name>
    <name type="common">Brown rot fungus</name>
    <dbReference type="NCBI Taxonomy" id="670483"/>
    <lineage>
        <taxon>Eukaryota</taxon>
        <taxon>Fungi</taxon>
        <taxon>Dikarya</taxon>
        <taxon>Basidiomycota</taxon>
        <taxon>Agaricomycotina</taxon>
        <taxon>Agaricomycetes</taxon>
        <taxon>Gloeophyllales</taxon>
        <taxon>Gloeophyllaceae</taxon>
        <taxon>Gloeophyllum</taxon>
    </lineage>
</organism>
<dbReference type="HOGENOM" id="CLU_2291995_0_0_1"/>
<evidence type="ECO:0000256" key="1">
    <source>
        <dbReference type="SAM" id="MobiDB-lite"/>
    </source>
</evidence>
<accession>S7RSW6</accession>
<protein>
    <submittedName>
        <fullName evidence="2">Uncharacterized protein</fullName>
    </submittedName>
</protein>
<dbReference type="EMBL" id="KB469300">
    <property type="protein sequence ID" value="EPQ56179.1"/>
    <property type="molecule type" value="Genomic_DNA"/>
</dbReference>
<feature type="compositionally biased region" description="Polar residues" evidence="1">
    <location>
        <begin position="30"/>
        <end position="40"/>
    </location>
</feature>
<dbReference type="GeneID" id="19301675"/>
<keyword evidence="3" id="KW-1185">Reference proteome</keyword>
<dbReference type="RefSeq" id="XP_007864951.1">
    <property type="nucleotide sequence ID" value="XM_007866760.1"/>
</dbReference>
<name>S7RSW6_GLOTA</name>
<feature type="region of interest" description="Disordered" evidence="1">
    <location>
        <begin position="1"/>
        <end position="80"/>
    </location>
</feature>
<dbReference type="KEGG" id="gtr:GLOTRDRAFT_128129"/>
<evidence type="ECO:0000313" key="3">
    <source>
        <dbReference type="Proteomes" id="UP000030669"/>
    </source>
</evidence>
<evidence type="ECO:0000313" key="2">
    <source>
        <dbReference type="EMBL" id="EPQ56179.1"/>
    </source>
</evidence>
<gene>
    <name evidence="2" type="ORF">GLOTRDRAFT_128129</name>
</gene>
<sequence length="101" mass="10956">MSSPLVHHEPRTLSSPVVPQTRMGKGRAQTDPSMNATSTLARGLSWRRRGSVASNTSAKGKDKKVEEGAPSPRRVQRSQTVTVAELDRPHSPGCHVLPAFF</sequence>
<feature type="compositionally biased region" description="Basic and acidic residues" evidence="1">
    <location>
        <begin position="1"/>
        <end position="11"/>
    </location>
</feature>